<evidence type="ECO:0000256" key="2">
    <source>
        <dbReference type="ARBA" id="ARBA00022630"/>
    </source>
</evidence>
<dbReference type="Gene3D" id="3.30.390.30">
    <property type="match status" value="1"/>
</dbReference>
<organism evidence="7">
    <name type="scientific">Rhodococcus rhodochrous</name>
    <dbReference type="NCBI Taxonomy" id="1829"/>
    <lineage>
        <taxon>Bacteria</taxon>
        <taxon>Bacillati</taxon>
        <taxon>Actinomycetota</taxon>
        <taxon>Actinomycetes</taxon>
        <taxon>Mycobacteriales</taxon>
        <taxon>Nocardiaceae</taxon>
        <taxon>Rhodococcus</taxon>
    </lineage>
</organism>
<comment type="cofactor">
    <cofactor evidence="1">
        <name>FAD</name>
        <dbReference type="ChEBI" id="CHEBI:57692"/>
    </cofactor>
</comment>
<dbReference type="InterPro" id="IPR016156">
    <property type="entry name" value="FAD/NAD-linked_Rdtase_dimer_sf"/>
</dbReference>
<dbReference type="PANTHER" id="PTHR43557">
    <property type="entry name" value="APOPTOSIS-INDUCING FACTOR 1"/>
    <property type="match status" value="1"/>
</dbReference>
<keyword evidence="4" id="KW-0560">Oxidoreductase</keyword>
<keyword evidence="7" id="KW-0223">Dioxygenase</keyword>
<dbReference type="Pfam" id="PF14759">
    <property type="entry name" value="Reductase_C"/>
    <property type="match status" value="1"/>
</dbReference>
<feature type="domain" description="Reductase C-terminal" evidence="6">
    <location>
        <begin position="323"/>
        <end position="407"/>
    </location>
</feature>
<dbReference type="InterPro" id="IPR023753">
    <property type="entry name" value="FAD/NAD-binding_dom"/>
</dbReference>
<sequence>MSAAEVVVIVGAGLAGARAAETLRGNGFAGSIVMFGDEPTAPYHRPPLSKSLLVDEPEMSTLLVHPEGWYHDHDVELRLGRKIARVDVSSRRLQDVLGHSHRFDKLILTTGAAARTFEGSRSDAQSRVLVLRTLSDAARLRTQLATAQSVVVVGGGFIGAEVASGAVGLGHSVTILETAEGPFLRSLGGAASKILSSFYRSEGIVLVTSVNIASVCESEDSVTVTATDGRRWDADLVVMGIGAVPADELAADSGLSTGNGVQVDAHGRTTVPFVFAAGDVANRFEPTLGRHIRPEHWQNAQNHAVAVARNVLGANEAFSEVPWFWSDQFSVNLQMAGVPYAVDEVVVRGVPDDRRFSIFYLSRSRVVAAFSMDNARDIGVAKRMIGRRIAVDAAALADEGTDLKSLLRVREEQVFASSKRRE</sequence>
<evidence type="ECO:0000256" key="3">
    <source>
        <dbReference type="ARBA" id="ARBA00022827"/>
    </source>
</evidence>
<dbReference type="GO" id="GO:0016651">
    <property type="term" value="F:oxidoreductase activity, acting on NAD(P)H"/>
    <property type="evidence" value="ECO:0007669"/>
    <property type="project" value="TreeGrafter"/>
</dbReference>
<dbReference type="InterPro" id="IPR028202">
    <property type="entry name" value="Reductase_C"/>
</dbReference>
<dbReference type="InterPro" id="IPR050446">
    <property type="entry name" value="FAD-oxidoreductase/Apoptosis"/>
</dbReference>
<dbReference type="GO" id="GO:0051213">
    <property type="term" value="F:dioxygenase activity"/>
    <property type="evidence" value="ECO:0007669"/>
    <property type="project" value="UniProtKB-KW"/>
</dbReference>
<evidence type="ECO:0000256" key="4">
    <source>
        <dbReference type="ARBA" id="ARBA00023002"/>
    </source>
</evidence>
<dbReference type="SUPFAM" id="SSF55424">
    <property type="entry name" value="FAD/NAD-linked reductases, dimerisation (C-terminal) domain"/>
    <property type="match status" value="1"/>
</dbReference>
<accession>A3KCY9</accession>
<gene>
    <name evidence="7" type="primary">bphA4</name>
</gene>
<reference evidence="7" key="2">
    <citation type="journal article" date="2007" name="Biosci. Biotechnol. Biochem.">
        <title>Polychlorinated biphenyl/biphenyl degrading gene clusters in Rhodococcus sp. K37, HA99, and TA431 are different from well-known bph gene clusters of Rhodococci.</title>
        <authorList>
            <person name="Taguchi K."/>
            <person name="Motoyama M."/>
            <person name="Iida T."/>
            <person name="Kudo T."/>
        </authorList>
    </citation>
    <scope>NUCLEOTIDE SEQUENCE</scope>
    <source>
        <strain evidence="7">K37</strain>
    </source>
</reference>
<protein>
    <submittedName>
        <fullName evidence="7">Ferredoxin reductase component of biphenyl dioxygenase</fullName>
    </submittedName>
</protein>
<feature type="domain" description="FAD/NAD(P)-binding" evidence="5">
    <location>
        <begin position="7"/>
        <end position="304"/>
    </location>
</feature>
<dbReference type="EMBL" id="AB272984">
    <property type="protein sequence ID" value="BAF48496.1"/>
    <property type="molecule type" value="Genomic_DNA"/>
</dbReference>
<dbReference type="InterPro" id="IPR036188">
    <property type="entry name" value="FAD/NAD-bd_sf"/>
</dbReference>
<dbReference type="GO" id="GO:0005737">
    <property type="term" value="C:cytoplasm"/>
    <property type="evidence" value="ECO:0007669"/>
    <property type="project" value="TreeGrafter"/>
</dbReference>
<evidence type="ECO:0000259" key="5">
    <source>
        <dbReference type="Pfam" id="PF07992"/>
    </source>
</evidence>
<evidence type="ECO:0000259" key="6">
    <source>
        <dbReference type="Pfam" id="PF14759"/>
    </source>
</evidence>
<proteinExistence type="predicted"/>
<reference evidence="7" key="1">
    <citation type="journal article" date="2004" name="Biosci. Biotechnol. Biochem.">
        <title>Multiplicity of 2,3-dihydroxybiphenyl dioxygenase genes in the Gram-positive polychlorinated biphenyl degrading bacterium Rhodococcus rhodochrous K37.</title>
        <authorList>
            <person name="Taguchi K."/>
            <person name="Motoyama M."/>
            <person name="Kudo T."/>
        </authorList>
    </citation>
    <scope>NUCLEOTIDE SEQUENCE</scope>
    <source>
        <strain evidence="7">K37</strain>
    </source>
</reference>
<dbReference type="PRINTS" id="PR00368">
    <property type="entry name" value="FADPNR"/>
</dbReference>
<keyword evidence="2" id="KW-0285">Flavoprotein</keyword>
<dbReference type="SUPFAM" id="SSF51905">
    <property type="entry name" value="FAD/NAD(P)-binding domain"/>
    <property type="match status" value="1"/>
</dbReference>
<evidence type="ECO:0000313" key="7">
    <source>
        <dbReference type="EMBL" id="BAF48496.1"/>
    </source>
</evidence>
<evidence type="ECO:0000256" key="1">
    <source>
        <dbReference type="ARBA" id="ARBA00001974"/>
    </source>
</evidence>
<dbReference type="Gene3D" id="3.50.50.60">
    <property type="entry name" value="FAD/NAD(P)-binding domain"/>
    <property type="match status" value="2"/>
</dbReference>
<dbReference type="AlphaFoldDB" id="A3KCY9"/>
<dbReference type="PRINTS" id="PR00411">
    <property type="entry name" value="PNDRDTASEI"/>
</dbReference>
<name>A3KCY9_RHORH</name>
<keyword evidence="3" id="KW-0274">FAD</keyword>
<dbReference type="Pfam" id="PF07992">
    <property type="entry name" value="Pyr_redox_2"/>
    <property type="match status" value="1"/>
</dbReference>
<dbReference type="PANTHER" id="PTHR43557:SF2">
    <property type="entry name" value="RIESKE DOMAIN-CONTAINING PROTEIN-RELATED"/>
    <property type="match status" value="1"/>
</dbReference>